<dbReference type="GO" id="GO:0007286">
    <property type="term" value="P:spermatid development"/>
    <property type="evidence" value="ECO:0007669"/>
    <property type="project" value="TreeGrafter"/>
</dbReference>
<feature type="coiled-coil region" evidence="2">
    <location>
        <begin position="125"/>
        <end position="174"/>
    </location>
</feature>
<dbReference type="GO" id="GO:0005856">
    <property type="term" value="C:cytoskeleton"/>
    <property type="evidence" value="ECO:0007669"/>
    <property type="project" value="UniProtKB-ARBA"/>
</dbReference>
<accession>A0A8B9ZTE7</accession>
<dbReference type="InterPro" id="IPR025252">
    <property type="entry name" value="DUF4200"/>
</dbReference>
<dbReference type="Pfam" id="PF13863">
    <property type="entry name" value="DUF4200"/>
    <property type="match status" value="1"/>
</dbReference>
<protein>
    <recommendedName>
        <fullName evidence="3">DUF4200 domain-containing protein</fullName>
    </recommendedName>
</protein>
<sequence>MQKTLEEKEEAFRERMKAIACQWRDLQIKEAQLKAYMKKSRRVLQENDKLRTQALKKARREREMKMQKQSELLRAKTELEALKNKHQKLSDRVQKYSVFSKYLEDVVKTSHFEEIQKVIWRYKTLMRMNKDLLQAERGRREASEQAKELLAQYTKEKEEEILKYNNELAQLKLHFDEAHSDVLTWESRWAHIQKTATQRTLELGTIRMAILNLFYCICKQMKRSLSVPADDNHMQLNMVQQFIQDLTDISLEVKRKDIQKHQQAAKATEL</sequence>
<name>A0A8B9ZTE7_9AVES</name>
<dbReference type="Proteomes" id="UP000694549">
    <property type="component" value="Unplaced"/>
</dbReference>
<dbReference type="InterPro" id="IPR051147">
    <property type="entry name" value="CFAP_domain-containing"/>
</dbReference>
<feature type="coiled-coil region" evidence="2">
    <location>
        <begin position="33"/>
        <end position="92"/>
    </location>
</feature>
<dbReference type="AlphaFoldDB" id="A0A8B9ZTE7"/>
<evidence type="ECO:0000313" key="5">
    <source>
        <dbReference type="Proteomes" id="UP000694549"/>
    </source>
</evidence>
<evidence type="ECO:0000256" key="2">
    <source>
        <dbReference type="SAM" id="Coils"/>
    </source>
</evidence>
<dbReference type="PANTHER" id="PTHR21683">
    <property type="entry name" value="COILED-COIL DOMAIN-CONTAINING PROTEIN 42 LIKE-2-LIKE-RELATED"/>
    <property type="match status" value="1"/>
</dbReference>
<evidence type="ECO:0000256" key="1">
    <source>
        <dbReference type="ARBA" id="ARBA00023054"/>
    </source>
</evidence>
<dbReference type="PANTHER" id="PTHR21683:SF8">
    <property type="entry name" value="COILED-COIL DOMAIN-CONTAINING PROTEIN 42"/>
    <property type="match status" value="1"/>
</dbReference>
<keyword evidence="1 2" id="KW-0175">Coiled coil</keyword>
<proteinExistence type="predicted"/>
<organism evidence="4 5">
    <name type="scientific">Anas zonorhyncha</name>
    <name type="common">Eastern spot-billed duck</name>
    <dbReference type="NCBI Taxonomy" id="75864"/>
    <lineage>
        <taxon>Eukaryota</taxon>
        <taxon>Metazoa</taxon>
        <taxon>Chordata</taxon>
        <taxon>Craniata</taxon>
        <taxon>Vertebrata</taxon>
        <taxon>Euteleostomi</taxon>
        <taxon>Archelosauria</taxon>
        <taxon>Archosauria</taxon>
        <taxon>Dinosauria</taxon>
        <taxon>Saurischia</taxon>
        <taxon>Theropoda</taxon>
        <taxon>Coelurosauria</taxon>
        <taxon>Aves</taxon>
        <taxon>Neognathae</taxon>
        <taxon>Galloanserae</taxon>
        <taxon>Anseriformes</taxon>
        <taxon>Anatidae</taxon>
        <taxon>Anatinae</taxon>
        <taxon>Anas</taxon>
    </lineage>
</organism>
<keyword evidence="5" id="KW-1185">Reference proteome</keyword>
<feature type="domain" description="DUF4200" evidence="3">
    <location>
        <begin position="1"/>
        <end position="108"/>
    </location>
</feature>
<dbReference type="Ensembl" id="ENSAZOT00000015873.1">
    <property type="protein sequence ID" value="ENSAZOP00000014776.1"/>
    <property type="gene ID" value="ENSAZOG00000009561.1"/>
</dbReference>
<reference evidence="4" key="1">
    <citation type="submission" date="2025-08" db="UniProtKB">
        <authorList>
            <consortium name="Ensembl"/>
        </authorList>
    </citation>
    <scope>IDENTIFICATION</scope>
</reference>
<evidence type="ECO:0000259" key="3">
    <source>
        <dbReference type="Pfam" id="PF13863"/>
    </source>
</evidence>
<reference evidence="4" key="2">
    <citation type="submission" date="2025-09" db="UniProtKB">
        <authorList>
            <consortium name="Ensembl"/>
        </authorList>
    </citation>
    <scope>IDENTIFICATION</scope>
</reference>
<evidence type="ECO:0000313" key="4">
    <source>
        <dbReference type="Ensembl" id="ENSAZOP00000014776.1"/>
    </source>
</evidence>